<dbReference type="InterPro" id="IPR013096">
    <property type="entry name" value="Cupin_2"/>
</dbReference>
<dbReference type="InterPro" id="IPR011051">
    <property type="entry name" value="RmlC_Cupin_sf"/>
</dbReference>
<dbReference type="RefSeq" id="WP_189091719.1">
    <property type="nucleotide sequence ID" value="NZ_BMQL01000022.1"/>
</dbReference>
<sequence length="99" mass="10912">MTKMNPNAAGKTLVQGERVALRLWSGEVPGTHKEMHTSPYETVGYVLQGRAEVEVNNERHTVGVGDTYLIPQGAMHTYHFLETFSAVEAISQPEEGKEA</sequence>
<comment type="caution">
    <text evidence="2">The sequence shown here is derived from an EMBL/GenBank/DDBJ whole genome shotgun (WGS) entry which is preliminary data.</text>
</comment>
<feature type="domain" description="Cupin type-2" evidence="1">
    <location>
        <begin position="29"/>
        <end position="82"/>
    </location>
</feature>
<evidence type="ECO:0000259" key="1">
    <source>
        <dbReference type="Pfam" id="PF07883"/>
    </source>
</evidence>
<name>A0A918CF06_9DEIO</name>
<dbReference type="AlphaFoldDB" id="A0A918CF06"/>
<accession>A0A918CF06</accession>
<dbReference type="InterPro" id="IPR014710">
    <property type="entry name" value="RmlC-like_jellyroll"/>
</dbReference>
<proteinExistence type="predicted"/>
<dbReference type="Gene3D" id="2.60.120.10">
    <property type="entry name" value="Jelly Rolls"/>
    <property type="match status" value="1"/>
</dbReference>
<dbReference type="Pfam" id="PF07883">
    <property type="entry name" value="Cupin_2"/>
    <property type="match status" value="1"/>
</dbReference>
<evidence type="ECO:0000313" key="2">
    <source>
        <dbReference type="EMBL" id="GGR18707.1"/>
    </source>
</evidence>
<dbReference type="EMBL" id="BMQL01000022">
    <property type="protein sequence ID" value="GGR18707.1"/>
    <property type="molecule type" value="Genomic_DNA"/>
</dbReference>
<organism evidence="2 3">
    <name type="scientific">Deinococcus ruber</name>
    <dbReference type="NCBI Taxonomy" id="1848197"/>
    <lineage>
        <taxon>Bacteria</taxon>
        <taxon>Thermotogati</taxon>
        <taxon>Deinococcota</taxon>
        <taxon>Deinococci</taxon>
        <taxon>Deinococcales</taxon>
        <taxon>Deinococcaceae</taxon>
        <taxon>Deinococcus</taxon>
    </lineage>
</organism>
<dbReference type="SUPFAM" id="SSF51182">
    <property type="entry name" value="RmlC-like cupins"/>
    <property type="match status" value="1"/>
</dbReference>
<gene>
    <name evidence="2" type="ORF">GCM10008957_34170</name>
</gene>
<reference evidence="2" key="2">
    <citation type="submission" date="2020-09" db="EMBL/GenBank/DDBJ databases">
        <authorList>
            <person name="Sun Q."/>
            <person name="Ohkuma M."/>
        </authorList>
    </citation>
    <scope>NUCLEOTIDE SEQUENCE</scope>
    <source>
        <strain evidence="2">JCM 31311</strain>
    </source>
</reference>
<protein>
    <submittedName>
        <fullName evidence="2">Cupin</fullName>
    </submittedName>
</protein>
<reference evidence="2" key="1">
    <citation type="journal article" date="2014" name="Int. J. Syst. Evol. Microbiol.">
        <title>Complete genome sequence of Corynebacterium casei LMG S-19264T (=DSM 44701T), isolated from a smear-ripened cheese.</title>
        <authorList>
            <consortium name="US DOE Joint Genome Institute (JGI-PGF)"/>
            <person name="Walter F."/>
            <person name="Albersmeier A."/>
            <person name="Kalinowski J."/>
            <person name="Ruckert C."/>
        </authorList>
    </citation>
    <scope>NUCLEOTIDE SEQUENCE</scope>
    <source>
        <strain evidence="2">JCM 31311</strain>
    </source>
</reference>
<dbReference type="Proteomes" id="UP000603865">
    <property type="component" value="Unassembled WGS sequence"/>
</dbReference>
<keyword evidence="3" id="KW-1185">Reference proteome</keyword>
<evidence type="ECO:0000313" key="3">
    <source>
        <dbReference type="Proteomes" id="UP000603865"/>
    </source>
</evidence>